<protein>
    <submittedName>
        <fullName evidence="1">BgTH12-04934</fullName>
    </submittedName>
</protein>
<proteinExistence type="predicted"/>
<dbReference type="Proteomes" id="UP000683417">
    <property type="component" value="Unassembled WGS sequence"/>
</dbReference>
<dbReference type="AlphaFoldDB" id="A0A9W4GF08"/>
<gene>
    <name evidence="1" type="ORF">BGTH12_LOCUS3699</name>
</gene>
<dbReference type="EMBL" id="CAJHIT010000006">
    <property type="protein sequence ID" value="CAD6502341.1"/>
    <property type="molecule type" value="Genomic_DNA"/>
</dbReference>
<organism evidence="1 2">
    <name type="scientific">Blumeria graminis f. sp. triticale</name>
    <dbReference type="NCBI Taxonomy" id="1689686"/>
    <lineage>
        <taxon>Eukaryota</taxon>
        <taxon>Fungi</taxon>
        <taxon>Dikarya</taxon>
        <taxon>Ascomycota</taxon>
        <taxon>Pezizomycotina</taxon>
        <taxon>Leotiomycetes</taxon>
        <taxon>Erysiphales</taxon>
        <taxon>Erysiphaceae</taxon>
        <taxon>Blumeria</taxon>
    </lineage>
</organism>
<reference evidence="1" key="1">
    <citation type="submission" date="2020-10" db="EMBL/GenBank/DDBJ databases">
        <authorList>
            <person name="Muller C M."/>
        </authorList>
    </citation>
    <scope>NUCLEOTIDE SEQUENCE</scope>
    <source>
        <strain evidence="1">THUN-12</strain>
    </source>
</reference>
<evidence type="ECO:0000313" key="2">
    <source>
        <dbReference type="Proteomes" id="UP000683417"/>
    </source>
</evidence>
<sequence>MYDVFDDKVHQFLRACELLEIRPSKFHVVFDQMLEDRALLYYTCIKSRQDSFEKAYTKIKLHFDTDANLHIYLQEWQTLTFARLKNENPDKGLRDVLDILFDELSTC</sequence>
<name>A0A9W4GF08_BLUGR</name>
<comment type="caution">
    <text evidence="1">The sequence shown here is derived from an EMBL/GenBank/DDBJ whole genome shotgun (WGS) entry which is preliminary data.</text>
</comment>
<accession>A0A9W4GF08</accession>
<evidence type="ECO:0000313" key="1">
    <source>
        <dbReference type="EMBL" id="CAD6502341.1"/>
    </source>
</evidence>